<dbReference type="InterPro" id="IPR013849">
    <property type="entry name" value="DNA_helicase_Holl-junc_RuvA_I"/>
</dbReference>
<dbReference type="CDD" id="cd14332">
    <property type="entry name" value="UBA_RuvA_C"/>
    <property type="match status" value="1"/>
</dbReference>
<gene>
    <name evidence="6" type="primary">ruvA</name>
    <name evidence="8" type="ORF">AMJ52_03345</name>
</gene>
<dbReference type="InterPro" id="IPR012340">
    <property type="entry name" value="NA-bd_OB-fold"/>
</dbReference>
<dbReference type="AlphaFoldDB" id="A0A0S7YG43"/>
<dbReference type="NCBIfam" id="TIGR00084">
    <property type="entry name" value="ruvA"/>
    <property type="match status" value="1"/>
</dbReference>
<comment type="caution">
    <text evidence="6">Lacks conserved residue(s) required for the propagation of feature annotation.</text>
</comment>
<dbReference type="Pfam" id="PF01330">
    <property type="entry name" value="RuvA_N"/>
    <property type="match status" value="1"/>
</dbReference>
<protein>
    <recommendedName>
        <fullName evidence="6">Holliday junction branch migration complex subunit RuvA</fullName>
    </recommendedName>
</protein>
<name>A0A0S7YG43_UNCT6</name>
<dbReference type="Pfam" id="PF07499">
    <property type="entry name" value="RuvA_C"/>
    <property type="match status" value="1"/>
</dbReference>
<evidence type="ECO:0000256" key="5">
    <source>
        <dbReference type="ARBA" id="ARBA00023204"/>
    </source>
</evidence>
<keyword evidence="3 6" id="KW-0238">DNA-binding</keyword>
<dbReference type="Gene3D" id="2.40.50.140">
    <property type="entry name" value="Nucleic acid-binding proteins"/>
    <property type="match status" value="1"/>
</dbReference>
<comment type="caution">
    <text evidence="8">The sequence shown here is derived from an EMBL/GenBank/DDBJ whole genome shotgun (WGS) entry which is preliminary data.</text>
</comment>
<proteinExistence type="inferred from homology"/>
<dbReference type="Pfam" id="PF14520">
    <property type="entry name" value="HHH_5"/>
    <property type="match status" value="1"/>
</dbReference>
<dbReference type="GO" id="GO:0005737">
    <property type="term" value="C:cytoplasm"/>
    <property type="evidence" value="ECO:0007669"/>
    <property type="project" value="UniProtKB-SubCell"/>
</dbReference>
<dbReference type="GO" id="GO:0009379">
    <property type="term" value="C:Holliday junction helicase complex"/>
    <property type="evidence" value="ECO:0007669"/>
    <property type="project" value="InterPro"/>
</dbReference>
<accession>A0A0S7YG43</accession>
<dbReference type="GO" id="GO:0006281">
    <property type="term" value="P:DNA repair"/>
    <property type="evidence" value="ECO:0007669"/>
    <property type="project" value="UniProtKB-UniRule"/>
</dbReference>
<evidence type="ECO:0000313" key="8">
    <source>
        <dbReference type="EMBL" id="KPJ73741.1"/>
    </source>
</evidence>
<dbReference type="GO" id="GO:0000400">
    <property type="term" value="F:four-way junction DNA binding"/>
    <property type="evidence" value="ECO:0007669"/>
    <property type="project" value="UniProtKB-UniRule"/>
</dbReference>
<comment type="domain">
    <text evidence="6">Has three domains with a flexible linker between the domains II and III and assumes an 'L' shape. Domain III is highly mobile and contacts RuvB.</text>
</comment>
<dbReference type="Proteomes" id="UP000051012">
    <property type="component" value="Unassembled WGS sequence"/>
</dbReference>
<evidence type="ECO:0000256" key="6">
    <source>
        <dbReference type="HAMAP-Rule" id="MF_00031"/>
    </source>
</evidence>
<feature type="region of interest" description="Domain III" evidence="6">
    <location>
        <begin position="140"/>
        <end position="180"/>
    </location>
</feature>
<organism evidence="8 9">
    <name type="scientific">candidate division TA06 bacterium DG_78</name>
    <dbReference type="NCBI Taxonomy" id="1703772"/>
    <lineage>
        <taxon>Bacteria</taxon>
        <taxon>Bacteria division TA06</taxon>
    </lineage>
</organism>
<evidence type="ECO:0000256" key="3">
    <source>
        <dbReference type="ARBA" id="ARBA00023125"/>
    </source>
</evidence>
<evidence type="ECO:0000256" key="4">
    <source>
        <dbReference type="ARBA" id="ARBA00023172"/>
    </source>
</evidence>
<dbReference type="EMBL" id="LJNI01000030">
    <property type="protein sequence ID" value="KPJ73741.1"/>
    <property type="molecule type" value="Genomic_DNA"/>
</dbReference>
<keyword evidence="4 6" id="KW-0233">DNA recombination</keyword>
<dbReference type="SUPFAM" id="SSF50249">
    <property type="entry name" value="Nucleic acid-binding proteins"/>
    <property type="match status" value="1"/>
</dbReference>
<reference evidence="8 9" key="1">
    <citation type="journal article" date="2015" name="Microbiome">
        <title>Genomic resolution of linkages in carbon, nitrogen, and sulfur cycling among widespread estuary sediment bacteria.</title>
        <authorList>
            <person name="Baker B.J."/>
            <person name="Lazar C.S."/>
            <person name="Teske A.P."/>
            <person name="Dick G.J."/>
        </authorList>
    </citation>
    <scope>NUCLEOTIDE SEQUENCE [LARGE SCALE GENOMIC DNA]</scope>
    <source>
        <strain evidence="8">DG_78</strain>
    </source>
</reference>
<comment type="similarity">
    <text evidence="6">Belongs to the RuvA family.</text>
</comment>
<keyword evidence="2 6" id="KW-0227">DNA damage</keyword>
<comment type="subunit">
    <text evidence="6">Homotetramer. Forms an RuvA(8)-RuvB(12)-Holliday junction (HJ) complex. HJ DNA is sandwiched between 2 RuvA tetramers; dsDNA enters through RuvA and exits via RuvB. An RuvB hexamer assembles on each DNA strand where it exits the tetramer. Each RuvB hexamer is contacted by two RuvA subunits (via domain III) on 2 adjacent RuvB subunits; this complex drives branch migration. In the full resolvosome a probable DNA-RuvA(4)-RuvB(12)-RuvC(2) complex forms which resolves the HJ.</text>
</comment>
<keyword evidence="1 6" id="KW-0963">Cytoplasm</keyword>
<dbReference type="InterPro" id="IPR003583">
    <property type="entry name" value="Hlx-hairpin-Hlx_DNA-bd_motif"/>
</dbReference>
<evidence type="ECO:0000313" key="9">
    <source>
        <dbReference type="Proteomes" id="UP000051012"/>
    </source>
</evidence>
<dbReference type="GO" id="GO:0006310">
    <property type="term" value="P:DNA recombination"/>
    <property type="evidence" value="ECO:0007669"/>
    <property type="project" value="UniProtKB-UniRule"/>
</dbReference>
<dbReference type="HAMAP" id="MF_00031">
    <property type="entry name" value="DNA_HJ_migration_RuvA"/>
    <property type="match status" value="1"/>
</dbReference>
<dbReference type="Gene3D" id="1.10.8.10">
    <property type="entry name" value="DNA helicase RuvA subunit, C-terminal domain"/>
    <property type="match status" value="1"/>
</dbReference>
<dbReference type="SUPFAM" id="SSF47781">
    <property type="entry name" value="RuvA domain 2-like"/>
    <property type="match status" value="1"/>
</dbReference>
<comment type="function">
    <text evidence="6">The RuvA-RuvB-RuvC complex processes Holliday junction (HJ) DNA during genetic recombination and DNA repair, while the RuvA-RuvB complex plays an important role in the rescue of blocked DNA replication forks via replication fork reversal (RFR). RuvA specifically binds to HJ cruciform DNA, conferring on it an open structure. The RuvB hexamer acts as an ATP-dependent pump, pulling dsDNA into and through the RuvAB complex. HJ branch migration allows RuvC to scan DNA until it finds its consensus sequence, where it cleaves and resolves the cruciform DNA.</text>
</comment>
<evidence type="ECO:0000256" key="2">
    <source>
        <dbReference type="ARBA" id="ARBA00022763"/>
    </source>
</evidence>
<evidence type="ECO:0000256" key="1">
    <source>
        <dbReference type="ARBA" id="ARBA00022490"/>
    </source>
</evidence>
<dbReference type="InterPro" id="IPR010994">
    <property type="entry name" value="RuvA_2-like"/>
</dbReference>
<dbReference type="SMART" id="SM00278">
    <property type="entry name" value="HhH1"/>
    <property type="match status" value="2"/>
</dbReference>
<evidence type="ECO:0000259" key="7">
    <source>
        <dbReference type="SMART" id="SM00278"/>
    </source>
</evidence>
<dbReference type="GO" id="GO:0048476">
    <property type="term" value="C:Holliday junction resolvase complex"/>
    <property type="evidence" value="ECO:0007669"/>
    <property type="project" value="UniProtKB-UniRule"/>
</dbReference>
<dbReference type="InterPro" id="IPR011114">
    <property type="entry name" value="RuvA_C"/>
</dbReference>
<sequence>MIGRLRGNVIEKTPPFFILDVSGVGFVVQAPLSSFDTIKENQEIILYTKCLFKDEEAFIYGFLTKDELNIFTDLISVSGVGPKLALNLLSTFPPDQISQAIENENLELLSSVPKIGKKLASKIVLELKGKLSFAEKATVFNQAVHALCSLGLTRVEAIQRLRGLPTDISLEELIKRALRT</sequence>
<dbReference type="InterPro" id="IPR000085">
    <property type="entry name" value="RuvA"/>
</dbReference>
<feature type="domain" description="Helix-hairpin-helix DNA-binding motif class 1" evidence="7">
    <location>
        <begin position="107"/>
        <end position="126"/>
    </location>
</feature>
<dbReference type="Gene3D" id="1.10.150.20">
    <property type="entry name" value="5' to 3' exonuclease, C-terminal subdomain"/>
    <property type="match status" value="1"/>
</dbReference>
<feature type="domain" description="Helix-hairpin-helix DNA-binding motif class 1" evidence="7">
    <location>
        <begin position="72"/>
        <end position="91"/>
    </location>
</feature>
<comment type="subcellular location">
    <subcellularLocation>
        <location evidence="6">Cytoplasm</location>
    </subcellularLocation>
</comment>
<keyword evidence="5 6" id="KW-0234">DNA repair</keyword>
<dbReference type="GO" id="GO:0009378">
    <property type="term" value="F:four-way junction helicase activity"/>
    <property type="evidence" value="ECO:0007669"/>
    <property type="project" value="InterPro"/>
</dbReference>
<dbReference type="GO" id="GO:0005524">
    <property type="term" value="F:ATP binding"/>
    <property type="evidence" value="ECO:0007669"/>
    <property type="project" value="InterPro"/>
</dbReference>
<dbReference type="PATRIC" id="fig|1703772.3.peg.1154"/>